<accession>A0A418WFF7</accession>
<dbReference type="Proteomes" id="UP000284605">
    <property type="component" value="Unassembled WGS sequence"/>
</dbReference>
<evidence type="ECO:0000313" key="1">
    <source>
        <dbReference type="EMBL" id="RJF88757.1"/>
    </source>
</evidence>
<keyword evidence="2" id="KW-1185">Reference proteome</keyword>
<protein>
    <submittedName>
        <fullName evidence="1">Uncharacterized protein</fullName>
    </submittedName>
</protein>
<evidence type="ECO:0000313" key="2">
    <source>
        <dbReference type="Proteomes" id="UP000284605"/>
    </source>
</evidence>
<dbReference type="RefSeq" id="WP_119779551.1">
    <property type="nucleotide sequence ID" value="NZ_QYUK01000011.1"/>
</dbReference>
<organism evidence="1 2">
    <name type="scientific">Oleomonas cavernae</name>
    <dbReference type="NCBI Taxonomy" id="2320859"/>
    <lineage>
        <taxon>Bacteria</taxon>
        <taxon>Pseudomonadati</taxon>
        <taxon>Pseudomonadota</taxon>
        <taxon>Alphaproteobacteria</taxon>
        <taxon>Acetobacterales</taxon>
        <taxon>Acetobacteraceae</taxon>
        <taxon>Oleomonas</taxon>
    </lineage>
</organism>
<reference evidence="1 2" key="1">
    <citation type="submission" date="2018-09" db="EMBL/GenBank/DDBJ databases">
        <authorList>
            <person name="Zhu H."/>
        </authorList>
    </citation>
    <scope>NUCLEOTIDE SEQUENCE [LARGE SCALE GENOMIC DNA]</scope>
    <source>
        <strain evidence="1 2">K1W22B-8</strain>
    </source>
</reference>
<gene>
    <name evidence="1" type="ORF">D3874_18640</name>
</gene>
<dbReference type="AlphaFoldDB" id="A0A418WFF7"/>
<proteinExistence type="predicted"/>
<comment type="caution">
    <text evidence="1">The sequence shown here is derived from an EMBL/GenBank/DDBJ whole genome shotgun (WGS) entry which is preliminary data.</text>
</comment>
<dbReference type="EMBL" id="QYUK01000011">
    <property type="protein sequence ID" value="RJF88757.1"/>
    <property type="molecule type" value="Genomic_DNA"/>
</dbReference>
<sequence length="113" mass="12131">MLAAVLVNFARALRRRPLTLEIMAFETVTRNELTVILEEVRESRTMALVAALDLAAGPDDDLLAVTALLAAGVSYLAVRARKIRLFGGIEIAGEAAWVRLEASLAALARTALT</sequence>
<dbReference type="OrthoDB" id="9796019at2"/>
<name>A0A418WFF7_9PROT</name>